<gene>
    <name evidence="2" type="ORF">JJJ17_18150</name>
</gene>
<dbReference type="InterPro" id="IPR016181">
    <property type="entry name" value="Acyl_CoA_acyltransferase"/>
</dbReference>
<dbReference type="Gene3D" id="3.40.630.30">
    <property type="match status" value="1"/>
</dbReference>
<proteinExistence type="predicted"/>
<sequence length="158" mass="17776">MTDILIRPARFPEDAETVRKLFRDYTDWLNVPLDFQDLETELATLPGKYAAPEGVVLLALSTDGSALGCVALRPLDGVTCEMKRMYLRDEARGLGLGRALADAILQSAREAGYRRMVLDTLARLTEAVRLYERFGFQQVPAYYENPLPGVIYLGRDLY</sequence>
<evidence type="ECO:0000313" key="3">
    <source>
        <dbReference type="Proteomes" id="UP000640485"/>
    </source>
</evidence>
<dbReference type="CDD" id="cd04301">
    <property type="entry name" value="NAT_SF"/>
    <property type="match status" value="1"/>
</dbReference>
<dbReference type="SUPFAM" id="SSF55729">
    <property type="entry name" value="Acyl-CoA N-acyltransferases (Nat)"/>
    <property type="match status" value="1"/>
</dbReference>
<feature type="domain" description="N-acetyltransferase" evidence="1">
    <location>
        <begin position="4"/>
        <end position="158"/>
    </location>
</feature>
<comment type="caution">
    <text evidence="2">The sequence shown here is derived from an EMBL/GenBank/DDBJ whole genome shotgun (WGS) entry which is preliminary data.</text>
</comment>
<protein>
    <submittedName>
        <fullName evidence="2">GNAT family N-acetyltransferase</fullName>
    </submittedName>
</protein>
<evidence type="ECO:0000313" key="2">
    <source>
        <dbReference type="EMBL" id="MBK4217861.1"/>
    </source>
</evidence>
<dbReference type="InterPro" id="IPR000182">
    <property type="entry name" value="GNAT_dom"/>
</dbReference>
<name>A0A934VWB1_9RHOB</name>
<dbReference type="Pfam" id="PF00583">
    <property type="entry name" value="Acetyltransf_1"/>
    <property type="match status" value="1"/>
</dbReference>
<dbReference type="PANTHER" id="PTHR43305">
    <property type="entry name" value="FAMILY N-ACETYLTRANSFERASE, PUTATIVE (AFU_ORTHOLOGUE AFUA_2G01380)-RELATED"/>
    <property type="match status" value="1"/>
</dbReference>
<accession>A0A934VWB1</accession>
<dbReference type="RefSeq" id="WP_200689015.1">
    <property type="nucleotide sequence ID" value="NZ_JAEPRQ010000009.1"/>
</dbReference>
<dbReference type="InterPro" id="IPR052777">
    <property type="entry name" value="Acetyltransferase_Enz"/>
</dbReference>
<dbReference type="EMBL" id="JAEPRQ010000009">
    <property type="protein sequence ID" value="MBK4217861.1"/>
    <property type="molecule type" value="Genomic_DNA"/>
</dbReference>
<dbReference type="PROSITE" id="PS51186">
    <property type="entry name" value="GNAT"/>
    <property type="match status" value="1"/>
</dbReference>
<reference evidence="2" key="1">
    <citation type="submission" date="2021-01" db="EMBL/GenBank/DDBJ databases">
        <title>Paracoccus amoyensis sp. nov., isolated from the surface seawater along the coast of Xiamen Island, China.</title>
        <authorList>
            <person name="Lyu L."/>
        </authorList>
    </citation>
    <scope>NUCLEOTIDE SEQUENCE</scope>
    <source>
        <strain evidence="2">MJ17</strain>
    </source>
</reference>
<dbReference type="Proteomes" id="UP000640485">
    <property type="component" value="Unassembled WGS sequence"/>
</dbReference>
<dbReference type="GO" id="GO:0016747">
    <property type="term" value="F:acyltransferase activity, transferring groups other than amino-acyl groups"/>
    <property type="evidence" value="ECO:0007669"/>
    <property type="project" value="InterPro"/>
</dbReference>
<dbReference type="AlphaFoldDB" id="A0A934VWB1"/>
<organism evidence="2 3">
    <name type="scientific">Paracoccus caeni</name>
    <dbReference type="NCBI Taxonomy" id="657651"/>
    <lineage>
        <taxon>Bacteria</taxon>
        <taxon>Pseudomonadati</taxon>
        <taxon>Pseudomonadota</taxon>
        <taxon>Alphaproteobacteria</taxon>
        <taxon>Rhodobacterales</taxon>
        <taxon>Paracoccaceae</taxon>
        <taxon>Paracoccus</taxon>
    </lineage>
</organism>
<dbReference type="PANTHER" id="PTHR43305:SF1">
    <property type="entry name" value="FAMILY N-ACETYLTRANSFERASE, PUTATIVE (AFU_ORTHOLOGUE AFUA_2G01380)-RELATED"/>
    <property type="match status" value="1"/>
</dbReference>
<evidence type="ECO:0000259" key="1">
    <source>
        <dbReference type="PROSITE" id="PS51186"/>
    </source>
</evidence>
<keyword evidence="3" id="KW-1185">Reference proteome</keyword>